<dbReference type="InterPro" id="IPR036812">
    <property type="entry name" value="NAD(P)_OxRdtase_dom_sf"/>
</dbReference>
<dbReference type="PATRIC" id="fig|273678.4.peg.2007"/>
<proteinExistence type="predicted"/>
<dbReference type="InterPro" id="IPR023210">
    <property type="entry name" value="NADP_OxRdtase_dom"/>
</dbReference>
<dbReference type="EC" id="1.1.1.122" evidence="2"/>
<dbReference type="AlphaFoldDB" id="A0A0M2HKK8"/>
<accession>A0A0M2HKK8</accession>
<evidence type="ECO:0000259" key="1">
    <source>
        <dbReference type="Pfam" id="PF00248"/>
    </source>
</evidence>
<dbReference type="PANTHER" id="PTHR42686:SF1">
    <property type="entry name" value="GH17980P-RELATED"/>
    <property type="match status" value="1"/>
</dbReference>
<keyword evidence="3" id="KW-1185">Reference proteome</keyword>
<dbReference type="InterPro" id="IPR020471">
    <property type="entry name" value="AKR"/>
</dbReference>
<dbReference type="SUPFAM" id="SSF51430">
    <property type="entry name" value="NAD(P)-linked oxidoreductase"/>
    <property type="match status" value="1"/>
</dbReference>
<gene>
    <name evidence="2" type="primary">fdh_3</name>
    <name evidence="2" type="ORF">RS84_02005</name>
</gene>
<dbReference type="OrthoDB" id="9768851at2"/>
<evidence type="ECO:0000313" key="2">
    <source>
        <dbReference type="EMBL" id="KJL47216.1"/>
    </source>
</evidence>
<comment type="caution">
    <text evidence="2">The sequence shown here is derived from an EMBL/GenBank/DDBJ whole genome shotgun (WGS) entry which is preliminary data.</text>
</comment>
<dbReference type="GO" id="GO:0047834">
    <property type="term" value="F:D-threo-aldose 1-dehydrogenase activity"/>
    <property type="evidence" value="ECO:0007669"/>
    <property type="project" value="UniProtKB-EC"/>
</dbReference>
<sequence length="298" mass="31081">MSSLVLGASRLGSGDLDAAVATADAMLLSGHLIDTSRNYADGASERALGMALAALPSPQRADAASRVITKVDADPDTGALDAARVFRSVEESLAALGVERVPLLHLHDPYTVTADEALSRGGAVDALLRLRDEGVAAAIGIAAGPLPLVGRYVDSGAFDAVLSHNRFTLIDSGAADLFDDARSRGMTVFNAAPFGGDLLARGPRPGARYAYRPIDEALAAWTSALFRVCEAHDVPAASVALRFSTRSPLVDHTVVGVSGAARLVELQALDREHIPEALWAELDELGPAPSPFDGRRDA</sequence>
<dbReference type="PANTHER" id="PTHR42686">
    <property type="entry name" value="GH17980P-RELATED"/>
    <property type="match status" value="1"/>
</dbReference>
<dbReference type="RefSeq" id="WP_045257637.1">
    <property type="nucleotide sequence ID" value="NZ_JYJB01000009.1"/>
</dbReference>
<name>A0A0M2HKK8_9MICO</name>
<organism evidence="2 3">
    <name type="scientific">Microbacterium hydrocarbonoxydans</name>
    <dbReference type="NCBI Taxonomy" id="273678"/>
    <lineage>
        <taxon>Bacteria</taxon>
        <taxon>Bacillati</taxon>
        <taxon>Actinomycetota</taxon>
        <taxon>Actinomycetes</taxon>
        <taxon>Micrococcales</taxon>
        <taxon>Microbacteriaceae</taxon>
        <taxon>Microbacterium</taxon>
    </lineage>
</organism>
<dbReference type="Proteomes" id="UP000033900">
    <property type="component" value="Unassembled WGS sequence"/>
</dbReference>
<feature type="domain" description="NADP-dependent oxidoreductase" evidence="1">
    <location>
        <begin position="4"/>
        <end position="285"/>
    </location>
</feature>
<dbReference type="Gene3D" id="3.20.20.100">
    <property type="entry name" value="NADP-dependent oxidoreductase domain"/>
    <property type="match status" value="1"/>
</dbReference>
<reference evidence="2 3" key="1">
    <citation type="submission" date="2015-02" db="EMBL/GenBank/DDBJ databases">
        <title>Draft genome sequences of ten Microbacterium spp. with emphasis on heavy metal contaminated environments.</title>
        <authorList>
            <person name="Corretto E."/>
        </authorList>
    </citation>
    <scope>NUCLEOTIDE SEQUENCE [LARGE SCALE GENOMIC DNA]</scope>
    <source>
        <strain evidence="2 3">SA35</strain>
    </source>
</reference>
<keyword evidence="2" id="KW-0560">Oxidoreductase</keyword>
<evidence type="ECO:0000313" key="3">
    <source>
        <dbReference type="Proteomes" id="UP000033900"/>
    </source>
</evidence>
<dbReference type="EMBL" id="JYJB01000009">
    <property type="protein sequence ID" value="KJL47216.1"/>
    <property type="molecule type" value="Genomic_DNA"/>
</dbReference>
<protein>
    <submittedName>
        <fullName evidence="2">D-threo-aldose 1-dehydrogenase</fullName>
        <ecNumber evidence="2">1.1.1.122</ecNumber>
    </submittedName>
</protein>
<dbReference type="Pfam" id="PF00248">
    <property type="entry name" value="Aldo_ket_red"/>
    <property type="match status" value="1"/>
</dbReference>
<dbReference type="GO" id="GO:0005829">
    <property type="term" value="C:cytosol"/>
    <property type="evidence" value="ECO:0007669"/>
    <property type="project" value="TreeGrafter"/>
</dbReference>
<dbReference type="STRING" id="273678.RS84_02005"/>